<dbReference type="STRING" id="1379680.GCA_001612615_04322"/>
<reference evidence="2" key="1">
    <citation type="submission" date="2017-09" db="EMBL/GenBank/DDBJ databases">
        <authorList>
            <person name="Varghese N."/>
            <person name="Submissions S."/>
        </authorList>
    </citation>
    <scope>NUCLEOTIDE SEQUENCE [LARGE SCALE GENOMIC DNA]</scope>
    <source>
        <strain evidence="2">DSM 45537</strain>
    </source>
</reference>
<dbReference type="Proteomes" id="UP000219565">
    <property type="component" value="Unassembled WGS sequence"/>
</dbReference>
<dbReference type="AlphaFoldDB" id="A0A285LT94"/>
<name>A0A285LT94_9NOCA</name>
<proteinExistence type="predicted"/>
<dbReference type="RefSeq" id="WP_097247060.1">
    <property type="nucleotide sequence ID" value="NZ_JAMTCU010000003.1"/>
</dbReference>
<evidence type="ECO:0000313" key="1">
    <source>
        <dbReference type="EMBL" id="SNY88105.1"/>
    </source>
</evidence>
<dbReference type="EMBL" id="OBEG01000005">
    <property type="protein sequence ID" value="SNY88105.1"/>
    <property type="molecule type" value="Genomic_DNA"/>
</dbReference>
<dbReference type="OrthoDB" id="4569727at2"/>
<sequence>MTYAELNRRVTRIETRVADLEETLLRDVRGVKIFANRLAAQSSTIGEGVALMMQRMGLTPIRVPTVEPPTQAEIDESFEDDC</sequence>
<accession>A0A285LT94</accession>
<evidence type="ECO:0000313" key="2">
    <source>
        <dbReference type="Proteomes" id="UP000219565"/>
    </source>
</evidence>
<keyword evidence="2" id="KW-1185">Reference proteome</keyword>
<protein>
    <submittedName>
        <fullName evidence="1">Uncharacterized protein</fullName>
    </submittedName>
</protein>
<organism evidence="1 2">
    <name type="scientific">Nocardia amikacinitolerans</name>
    <dbReference type="NCBI Taxonomy" id="756689"/>
    <lineage>
        <taxon>Bacteria</taxon>
        <taxon>Bacillati</taxon>
        <taxon>Actinomycetota</taxon>
        <taxon>Actinomycetes</taxon>
        <taxon>Mycobacteriales</taxon>
        <taxon>Nocardiaceae</taxon>
        <taxon>Nocardia</taxon>
    </lineage>
</organism>
<gene>
    <name evidence="1" type="ORF">SAMN04244553_5067</name>
</gene>